<evidence type="ECO:0008006" key="4">
    <source>
        <dbReference type="Google" id="ProtNLM"/>
    </source>
</evidence>
<dbReference type="GO" id="GO:0036064">
    <property type="term" value="C:ciliary basal body"/>
    <property type="evidence" value="ECO:0007669"/>
    <property type="project" value="TreeGrafter"/>
</dbReference>
<dbReference type="InterPro" id="IPR001611">
    <property type="entry name" value="Leu-rich_rpt"/>
</dbReference>
<dbReference type="SUPFAM" id="SSF52047">
    <property type="entry name" value="RNI-like"/>
    <property type="match status" value="1"/>
</dbReference>
<proteinExistence type="predicted"/>
<comment type="caution">
    <text evidence="2">The sequence shown here is derived from an EMBL/GenBank/DDBJ whole genome shotgun (WGS) entry which is preliminary data.</text>
</comment>
<evidence type="ECO:0000256" key="1">
    <source>
        <dbReference type="SAM" id="MobiDB-lite"/>
    </source>
</evidence>
<dbReference type="GO" id="GO:0044782">
    <property type="term" value="P:cilium organization"/>
    <property type="evidence" value="ECO:0007669"/>
    <property type="project" value="TreeGrafter"/>
</dbReference>
<dbReference type="EMBL" id="JARQZJ010000121">
    <property type="protein sequence ID" value="KAK9888705.1"/>
    <property type="molecule type" value="Genomic_DNA"/>
</dbReference>
<dbReference type="GO" id="GO:0005813">
    <property type="term" value="C:centrosome"/>
    <property type="evidence" value="ECO:0007669"/>
    <property type="project" value="TreeGrafter"/>
</dbReference>
<reference evidence="2 3" key="1">
    <citation type="submission" date="2023-03" db="EMBL/GenBank/DDBJ databases">
        <title>Genome insight into feeding habits of ladybird beetles.</title>
        <authorList>
            <person name="Li H.-S."/>
            <person name="Huang Y.-H."/>
            <person name="Pang H."/>
        </authorList>
    </citation>
    <scope>NUCLEOTIDE SEQUENCE [LARGE SCALE GENOMIC DNA]</scope>
    <source>
        <strain evidence="2">SYSU_2023b</strain>
        <tissue evidence="2">Whole body</tissue>
    </source>
</reference>
<organism evidence="2 3">
    <name type="scientific">Henosepilachna vigintioctopunctata</name>
    <dbReference type="NCBI Taxonomy" id="420089"/>
    <lineage>
        <taxon>Eukaryota</taxon>
        <taxon>Metazoa</taxon>
        <taxon>Ecdysozoa</taxon>
        <taxon>Arthropoda</taxon>
        <taxon>Hexapoda</taxon>
        <taxon>Insecta</taxon>
        <taxon>Pterygota</taxon>
        <taxon>Neoptera</taxon>
        <taxon>Endopterygota</taxon>
        <taxon>Coleoptera</taxon>
        <taxon>Polyphaga</taxon>
        <taxon>Cucujiformia</taxon>
        <taxon>Coccinelloidea</taxon>
        <taxon>Coccinellidae</taxon>
        <taxon>Epilachninae</taxon>
        <taxon>Epilachnini</taxon>
        <taxon>Henosepilachna</taxon>
    </lineage>
</organism>
<dbReference type="AlphaFoldDB" id="A0AAW1V5G1"/>
<keyword evidence="3" id="KW-1185">Reference proteome</keyword>
<dbReference type="Gene3D" id="3.80.10.10">
    <property type="entry name" value="Ribonuclease Inhibitor"/>
    <property type="match status" value="1"/>
</dbReference>
<dbReference type="PRINTS" id="PR02062">
    <property type="entry name" value="CENTROSOME78"/>
</dbReference>
<dbReference type="PANTHER" id="PTHR24110:SF3">
    <property type="entry name" value="CENTROSOMAL PROTEIN OF 78 KDA"/>
    <property type="match status" value="1"/>
</dbReference>
<gene>
    <name evidence="2" type="ORF">WA026_000934</name>
</gene>
<dbReference type="InterPro" id="IPR026212">
    <property type="entry name" value="Cep78"/>
</dbReference>
<dbReference type="PANTHER" id="PTHR24110">
    <property type="entry name" value="CENTROSOMAL PROTEIN OF 78 KDA"/>
    <property type="match status" value="1"/>
</dbReference>
<sequence>MLNNSKSSRIMPGTSNSSVKSGQPKATNVFYIWYAELCRRSNINPCVSKKGNKPKCETVLDFNADRLTVDDWIPLINALRLDTSLHVISISNEKKTDYDFLHDVDNERKARLTKRRYGLISTDFVLNSLVQALSYSLKRTQVLTALELDGIPLFNMYLDVLLKAMKGNNTLKILSLVNCSIQDDGCRSVCLSLQRMPNVESLNLSRSDLTSVSGSYIAKLIKFQQLNRYTASWHRSLRYSDPDTETMRGIRRITLNGNTKLGDVGLNYILDELEDDLWIKALDVQRCGITENIAPKLLDILAHNQSIQVADFRQNKDLNPSTHQKIFDLLQAKASIDDSSLYWCSTLLTLNPSKSSTFRGNTTSASTKTSIVARKSVHAIVNTNKKVNGIANNIKKINGFVKDSQVECTTLNKINKKMNGYVEDKLLETSTKGKRIHLNFEIKHEVIRGDFRNQNTKICRRPIINKKINGINSIHTVNEVGNRVMSSLKNLQVPKDLPNNIVTDLTIKEKKSSKYRNGINVTVNGVTNGCVFDNNSARDVIQSLFGGNQVEKAKDYSDADIVDRESQNYATDLSEIRQNSSQFLRRDEISSSQISLFKYMEEYEDPKNFPYHVKGKKNGIK</sequence>
<feature type="region of interest" description="Disordered" evidence="1">
    <location>
        <begin position="1"/>
        <end position="22"/>
    </location>
</feature>
<dbReference type="Proteomes" id="UP001431783">
    <property type="component" value="Unassembled WGS sequence"/>
</dbReference>
<evidence type="ECO:0000313" key="3">
    <source>
        <dbReference type="Proteomes" id="UP001431783"/>
    </source>
</evidence>
<protein>
    <recommendedName>
        <fullName evidence="4">Centrosomal protein of 78 kDa</fullName>
    </recommendedName>
</protein>
<dbReference type="Pfam" id="PF13516">
    <property type="entry name" value="LRR_6"/>
    <property type="match status" value="1"/>
</dbReference>
<name>A0AAW1V5G1_9CUCU</name>
<accession>A0AAW1V5G1</accession>
<evidence type="ECO:0000313" key="2">
    <source>
        <dbReference type="EMBL" id="KAK9888705.1"/>
    </source>
</evidence>
<dbReference type="InterPro" id="IPR032675">
    <property type="entry name" value="LRR_dom_sf"/>
</dbReference>